<evidence type="ECO:0000259" key="2">
    <source>
        <dbReference type="Pfam" id="PF20150"/>
    </source>
</evidence>
<keyword evidence="4" id="KW-1185">Reference proteome</keyword>
<dbReference type="EMBL" id="JAULSU010000001">
    <property type="protein sequence ID" value="KAK0631516.1"/>
    <property type="molecule type" value="Genomic_DNA"/>
</dbReference>
<dbReference type="Pfam" id="PF20150">
    <property type="entry name" value="2EXR"/>
    <property type="match status" value="1"/>
</dbReference>
<sequence length="461" mass="53531">MPSRFYGSTKKVHAKHMEVDLEDPYRRFVSGSAAAVEFKINDITHHQWCDLVGEMIKHTRAFPARDGRCPVCTPVRKLLGDVPTDQDSKRKRREEDSTCPNRPPLPRFDENIKFLRRRAYEDMPTWATGPADFDAEAEPTVFKFFLNFPREIQDMIYEASVTPVEIHMLRAAYDPDRYWQVATPRKWQDLPLYHVCRRSRARMVALFGQPCKLTDGIPIDPVHDALSYSVLRQPAITTPWIRMRNEAFVTKHISLARRMKITLCHDHTGYYSLANYLNQVSSMMNQVFQGSTTFELRHLTIEMDRYTSCAAARYAETQGRRKRKMAFRSRQLHLFTQFLLWMTHYNPRLETFEPAFGKLETICLSRPESGYHGSDILCSAVGANGVYGGEIYGGEIYGGEWCVADPEEVDRIVEDFKARFTFAAWDDSRDEKRLGPLGRMRRNQKLLRECGMERVEWSPEG</sequence>
<gene>
    <name evidence="3" type="ORF">B0T14DRAFT_549301</name>
</gene>
<evidence type="ECO:0000313" key="4">
    <source>
        <dbReference type="Proteomes" id="UP001175000"/>
    </source>
</evidence>
<evidence type="ECO:0000313" key="3">
    <source>
        <dbReference type="EMBL" id="KAK0631516.1"/>
    </source>
</evidence>
<proteinExistence type="predicted"/>
<feature type="region of interest" description="Disordered" evidence="1">
    <location>
        <begin position="80"/>
        <end position="106"/>
    </location>
</feature>
<dbReference type="InterPro" id="IPR045518">
    <property type="entry name" value="2EXR"/>
</dbReference>
<comment type="caution">
    <text evidence="3">The sequence shown here is derived from an EMBL/GenBank/DDBJ whole genome shotgun (WGS) entry which is preliminary data.</text>
</comment>
<reference evidence="3" key="1">
    <citation type="submission" date="2023-06" db="EMBL/GenBank/DDBJ databases">
        <title>Genome-scale phylogeny and comparative genomics of the fungal order Sordariales.</title>
        <authorList>
            <consortium name="Lawrence Berkeley National Laboratory"/>
            <person name="Hensen N."/>
            <person name="Bonometti L."/>
            <person name="Westerberg I."/>
            <person name="Brannstrom I.O."/>
            <person name="Guillou S."/>
            <person name="Cros-Aarteil S."/>
            <person name="Calhoun S."/>
            <person name="Haridas S."/>
            <person name="Kuo A."/>
            <person name="Mondo S."/>
            <person name="Pangilinan J."/>
            <person name="Riley R."/>
            <person name="Labutti K."/>
            <person name="Andreopoulos B."/>
            <person name="Lipzen A."/>
            <person name="Chen C."/>
            <person name="Yanf M."/>
            <person name="Daum C."/>
            <person name="Ng V."/>
            <person name="Clum A."/>
            <person name="Steindorff A."/>
            <person name="Ohm R."/>
            <person name="Martin F."/>
            <person name="Silar P."/>
            <person name="Natvig D."/>
            <person name="Lalanne C."/>
            <person name="Gautier V."/>
            <person name="Ament-Velasquez S.L."/>
            <person name="Kruys A."/>
            <person name="Hutchinson M.I."/>
            <person name="Powell A.J."/>
            <person name="Barry K."/>
            <person name="Miller A.N."/>
            <person name="Grigoriev I.V."/>
            <person name="Debuchy R."/>
            <person name="Gladieux P."/>
            <person name="Thoren M.H."/>
            <person name="Johannesson H."/>
        </authorList>
    </citation>
    <scope>NUCLEOTIDE SEQUENCE</scope>
    <source>
        <strain evidence="3">CBS 606.72</strain>
    </source>
</reference>
<evidence type="ECO:0000256" key="1">
    <source>
        <dbReference type="SAM" id="MobiDB-lite"/>
    </source>
</evidence>
<dbReference type="Proteomes" id="UP001175000">
    <property type="component" value="Unassembled WGS sequence"/>
</dbReference>
<feature type="domain" description="2EXR" evidence="2">
    <location>
        <begin position="142"/>
        <end position="224"/>
    </location>
</feature>
<protein>
    <recommendedName>
        <fullName evidence="2">2EXR domain-containing protein</fullName>
    </recommendedName>
</protein>
<accession>A0AA39XCP7</accession>
<organism evidence="3 4">
    <name type="scientific">Immersiella caudata</name>
    <dbReference type="NCBI Taxonomy" id="314043"/>
    <lineage>
        <taxon>Eukaryota</taxon>
        <taxon>Fungi</taxon>
        <taxon>Dikarya</taxon>
        <taxon>Ascomycota</taxon>
        <taxon>Pezizomycotina</taxon>
        <taxon>Sordariomycetes</taxon>
        <taxon>Sordariomycetidae</taxon>
        <taxon>Sordariales</taxon>
        <taxon>Lasiosphaeriaceae</taxon>
        <taxon>Immersiella</taxon>
    </lineage>
</organism>
<dbReference type="AlphaFoldDB" id="A0AA39XCP7"/>
<name>A0AA39XCP7_9PEZI</name>